<gene>
    <name evidence="1" type="ORF">LEA_19911</name>
</gene>
<sequence>MPRRKEDRHSVQVLFTTEEYENLKRYAALKNISMSSLVREYTMQGIRGILTQENIDFLTPIIRSQLKSVVDIQADRIAGLVAKTCIQAGAAAYLSAEALNSFVPEKERKSFVEAYDAARKKAVSYIRASDTTENSKKQDI</sequence>
<dbReference type="EMBL" id="AJWY01013681">
    <property type="protein sequence ID" value="EKC46295.1"/>
    <property type="molecule type" value="Genomic_DNA"/>
</dbReference>
<accession>K1RXY3</accession>
<name>K1RXY3_9ZZZZ</name>
<dbReference type="AlphaFoldDB" id="K1RXY3"/>
<protein>
    <submittedName>
        <fullName evidence="1">Uncharacterized protein</fullName>
    </submittedName>
</protein>
<proteinExistence type="predicted"/>
<comment type="caution">
    <text evidence="1">The sequence shown here is derived from an EMBL/GenBank/DDBJ whole genome shotgun (WGS) entry which is preliminary data.</text>
</comment>
<reference evidence="1" key="1">
    <citation type="journal article" date="2013" name="Environ. Microbiol.">
        <title>Microbiota from the distal guts of lean and obese adolescents exhibit partial functional redundancy besides clear differences in community structure.</title>
        <authorList>
            <person name="Ferrer M."/>
            <person name="Ruiz A."/>
            <person name="Lanza F."/>
            <person name="Haange S.B."/>
            <person name="Oberbach A."/>
            <person name="Till H."/>
            <person name="Bargiela R."/>
            <person name="Campoy C."/>
            <person name="Segura M.T."/>
            <person name="Richter M."/>
            <person name="von Bergen M."/>
            <person name="Seifert J."/>
            <person name="Suarez A."/>
        </authorList>
    </citation>
    <scope>NUCLEOTIDE SEQUENCE</scope>
</reference>
<evidence type="ECO:0000313" key="1">
    <source>
        <dbReference type="EMBL" id="EKC46295.1"/>
    </source>
</evidence>
<organism evidence="1">
    <name type="scientific">human gut metagenome</name>
    <dbReference type="NCBI Taxonomy" id="408170"/>
    <lineage>
        <taxon>unclassified sequences</taxon>
        <taxon>metagenomes</taxon>
        <taxon>organismal metagenomes</taxon>
    </lineage>
</organism>